<dbReference type="GO" id="GO:0000981">
    <property type="term" value="F:DNA-binding transcription factor activity, RNA polymerase II-specific"/>
    <property type="evidence" value="ECO:0007669"/>
    <property type="project" value="TreeGrafter"/>
</dbReference>
<sequence length="595" mass="65395">MERKRKVLQSILEDGNAIDLTNSGHFCFSCEQIFANQKCLEEHVCPLASFICSCGTEFTEYKDMLEHSTTHEPGHQVLNHKTIRKRRIEKYREEEEKLKRLEEGEVVWKAPNEGNPPSISKVQVPDTSGITSCVPKQPAQIPQVPGLLSNAVSPVPAVQNIFAEVGAPTVDLWTLYQPVVLMQTMHNFIKTKPYTCGKCEQGFMSKVALISHHSSHVADKVSGCIGCGLLLSSKKLVPRFHVCNSNNQSKYRLITAKPLSYKPRSGARVKKNQPSRPPQVASAQQLENQNPSAAGKGSRPPHASATKKNLNIRTYNNNTNRVPHITAPLQLKSQNPTASKPYSGVSMTAKSPDVGAFSPGSQRSRANPAAVQKTPEDSASQSTQNSFTCRVCHLPFESAQRLQRHKCVKAQEFMAKHMMGGKRDYKIVKVTPSSPQINGERTLGISSGSTKKPQHMAVSLDKGKVSAPVNGGAGGESDDDCFIVESGPEKPAESYHISDGTGSKHSVNPHGISISRAALCMDNECPVAENCPEKKIPDDERGSEDINATDMNQTALRASEHVHLRSKTTDRSCRPTQEGQRYNIFARLFSQPHHW</sequence>
<protein>
    <recommendedName>
        <fullName evidence="7">C2H2-type domain-containing protein</fullName>
    </recommendedName>
</protein>
<feature type="region of interest" description="Disordered" evidence="6">
    <location>
        <begin position="262"/>
        <end position="385"/>
    </location>
</feature>
<evidence type="ECO:0000313" key="9">
    <source>
        <dbReference type="Proteomes" id="UP001311232"/>
    </source>
</evidence>
<keyword evidence="4" id="KW-0862">Zinc</keyword>
<dbReference type="InterPro" id="IPR036236">
    <property type="entry name" value="Znf_C2H2_sf"/>
</dbReference>
<gene>
    <name evidence="8" type="ORF">CRENBAI_002478</name>
</gene>
<keyword evidence="2" id="KW-0677">Repeat</keyword>
<dbReference type="EMBL" id="JAHHUM010000002">
    <property type="protein sequence ID" value="KAK5624172.1"/>
    <property type="molecule type" value="Genomic_DNA"/>
</dbReference>
<dbReference type="PANTHER" id="PTHR24409">
    <property type="entry name" value="ZINC FINGER PROTEIN 142"/>
    <property type="match status" value="1"/>
</dbReference>
<name>A0AAV9SRK1_9TELE</name>
<evidence type="ECO:0000256" key="3">
    <source>
        <dbReference type="ARBA" id="ARBA00022771"/>
    </source>
</evidence>
<dbReference type="GO" id="GO:0000977">
    <property type="term" value="F:RNA polymerase II transcription regulatory region sequence-specific DNA binding"/>
    <property type="evidence" value="ECO:0007669"/>
    <property type="project" value="TreeGrafter"/>
</dbReference>
<dbReference type="InterPro" id="IPR013087">
    <property type="entry name" value="Znf_C2H2_type"/>
</dbReference>
<comment type="caution">
    <text evidence="8">The sequence shown here is derived from an EMBL/GenBank/DDBJ whole genome shotgun (WGS) entry which is preliminary data.</text>
</comment>
<evidence type="ECO:0000256" key="6">
    <source>
        <dbReference type="SAM" id="MobiDB-lite"/>
    </source>
</evidence>
<feature type="compositionally biased region" description="Low complexity" evidence="6">
    <location>
        <begin position="309"/>
        <end position="321"/>
    </location>
</feature>
<keyword evidence="3 5" id="KW-0863">Zinc-finger</keyword>
<dbReference type="PROSITE" id="PS50157">
    <property type="entry name" value="ZINC_FINGER_C2H2_2"/>
    <property type="match status" value="1"/>
</dbReference>
<evidence type="ECO:0000256" key="5">
    <source>
        <dbReference type="PROSITE-ProRule" id="PRU00042"/>
    </source>
</evidence>
<feature type="compositionally biased region" description="Polar residues" evidence="6">
    <location>
        <begin position="281"/>
        <end position="292"/>
    </location>
</feature>
<reference evidence="8 9" key="1">
    <citation type="submission" date="2021-06" db="EMBL/GenBank/DDBJ databases">
        <authorList>
            <person name="Palmer J.M."/>
        </authorList>
    </citation>
    <scope>NUCLEOTIDE SEQUENCE [LARGE SCALE GENOMIC DNA]</scope>
    <source>
        <strain evidence="8 9">MEX-2019</strain>
        <tissue evidence="8">Muscle</tissue>
    </source>
</reference>
<evidence type="ECO:0000256" key="2">
    <source>
        <dbReference type="ARBA" id="ARBA00022737"/>
    </source>
</evidence>
<dbReference type="PROSITE" id="PS00028">
    <property type="entry name" value="ZINC_FINGER_C2H2_1"/>
    <property type="match status" value="1"/>
</dbReference>
<dbReference type="SUPFAM" id="SSF57667">
    <property type="entry name" value="beta-beta-alpha zinc fingers"/>
    <property type="match status" value="1"/>
</dbReference>
<feature type="domain" description="C2H2-type" evidence="7">
    <location>
        <begin position="194"/>
        <end position="221"/>
    </location>
</feature>
<evidence type="ECO:0000256" key="1">
    <source>
        <dbReference type="ARBA" id="ARBA00022723"/>
    </source>
</evidence>
<dbReference type="SMART" id="SM00355">
    <property type="entry name" value="ZnF_C2H2"/>
    <property type="match status" value="3"/>
</dbReference>
<organism evidence="8 9">
    <name type="scientific">Crenichthys baileyi</name>
    <name type="common">White River springfish</name>
    <dbReference type="NCBI Taxonomy" id="28760"/>
    <lineage>
        <taxon>Eukaryota</taxon>
        <taxon>Metazoa</taxon>
        <taxon>Chordata</taxon>
        <taxon>Craniata</taxon>
        <taxon>Vertebrata</taxon>
        <taxon>Euteleostomi</taxon>
        <taxon>Actinopterygii</taxon>
        <taxon>Neopterygii</taxon>
        <taxon>Teleostei</taxon>
        <taxon>Neoteleostei</taxon>
        <taxon>Acanthomorphata</taxon>
        <taxon>Ovalentaria</taxon>
        <taxon>Atherinomorphae</taxon>
        <taxon>Cyprinodontiformes</taxon>
        <taxon>Goodeidae</taxon>
        <taxon>Crenichthys</taxon>
    </lineage>
</organism>
<feature type="compositionally biased region" description="Polar residues" evidence="6">
    <location>
        <begin position="331"/>
        <end position="349"/>
    </location>
</feature>
<keyword evidence="9" id="KW-1185">Reference proteome</keyword>
<dbReference type="GO" id="GO:0005634">
    <property type="term" value="C:nucleus"/>
    <property type="evidence" value="ECO:0007669"/>
    <property type="project" value="TreeGrafter"/>
</dbReference>
<evidence type="ECO:0000259" key="7">
    <source>
        <dbReference type="PROSITE" id="PS50157"/>
    </source>
</evidence>
<dbReference type="Proteomes" id="UP001311232">
    <property type="component" value="Unassembled WGS sequence"/>
</dbReference>
<accession>A0AAV9SRK1</accession>
<keyword evidence="1" id="KW-0479">Metal-binding</keyword>
<dbReference type="GO" id="GO:0008270">
    <property type="term" value="F:zinc ion binding"/>
    <property type="evidence" value="ECO:0007669"/>
    <property type="project" value="UniProtKB-KW"/>
</dbReference>
<proteinExistence type="predicted"/>
<evidence type="ECO:0000256" key="4">
    <source>
        <dbReference type="ARBA" id="ARBA00022833"/>
    </source>
</evidence>
<evidence type="ECO:0000313" key="8">
    <source>
        <dbReference type="EMBL" id="KAK5624172.1"/>
    </source>
</evidence>
<dbReference type="PANTHER" id="PTHR24409:SF295">
    <property type="entry name" value="AZ2-RELATED"/>
    <property type="match status" value="1"/>
</dbReference>
<dbReference type="AlphaFoldDB" id="A0AAV9SRK1"/>